<dbReference type="PANTHER" id="PTHR10948:SF23">
    <property type="entry name" value="TRANSPOSASE INSI FOR INSERTION SEQUENCE ELEMENT IS30A-RELATED"/>
    <property type="match status" value="1"/>
</dbReference>
<dbReference type="Pfam" id="PF13936">
    <property type="entry name" value="HTH_38"/>
    <property type="match status" value="1"/>
</dbReference>
<evidence type="ECO:0000259" key="1">
    <source>
        <dbReference type="Pfam" id="PF13936"/>
    </source>
</evidence>
<feature type="domain" description="Transposase IS30-like HTH" evidence="1">
    <location>
        <begin position="7"/>
        <end position="45"/>
    </location>
</feature>
<dbReference type="Proteomes" id="UP001352263">
    <property type="component" value="Unassembled WGS sequence"/>
</dbReference>
<proteinExistence type="predicted"/>
<sequence>MLYTYRTQDERYRIYILKKAGHGCSSIARLMKLHKSTISRELQRNRDEREYRPAQAHRQAAVWRRTANEVYCQ</sequence>
<dbReference type="InterPro" id="IPR051917">
    <property type="entry name" value="Transposase-Integrase"/>
</dbReference>
<accession>A0ABU6JIW2</accession>
<organism evidence="2 3">
    <name type="scientific">Noviherbaspirillum album</name>
    <dbReference type="NCBI Taxonomy" id="3080276"/>
    <lineage>
        <taxon>Bacteria</taxon>
        <taxon>Pseudomonadati</taxon>
        <taxon>Pseudomonadota</taxon>
        <taxon>Betaproteobacteria</taxon>
        <taxon>Burkholderiales</taxon>
        <taxon>Oxalobacteraceae</taxon>
        <taxon>Noviherbaspirillum</taxon>
    </lineage>
</organism>
<dbReference type="InterPro" id="IPR025246">
    <property type="entry name" value="IS30-like_HTH"/>
</dbReference>
<evidence type="ECO:0000313" key="2">
    <source>
        <dbReference type="EMBL" id="MEC4723348.1"/>
    </source>
</evidence>
<comment type="caution">
    <text evidence="2">The sequence shown here is derived from an EMBL/GenBank/DDBJ whole genome shotgun (WGS) entry which is preliminary data.</text>
</comment>
<dbReference type="InterPro" id="IPR009057">
    <property type="entry name" value="Homeodomain-like_sf"/>
</dbReference>
<name>A0ABU6JIW2_9BURK</name>
<protein>
    <submittedName>
        <fullName evidence="2">Helix-turn-helix domain-containing protein</fullName>
    </submittedName>
</protein>
<dbReference type="SUPFAM" id="SSF46689">
    <property type="entry name" value="Homeodomain-like"/>
    <property type="match status" value="1"/>
</dbReference>
<dbReference type="EMBL" id="JAWIIV010000051">
    <property type="protein sequence ID" value="MEC4723348.1"/>
    <property type="molecule type" value="Genomic_DNA"/>
</dbReference>
<gene>
    <name evidence="2" type="ORF">RY831_29810</name>
</gene>
<dbReference type="PANTHER" id="PTHR10948">
    <property type="entry name" value="TRANSPOSASE"/>
    <property type="match status" value="1"/>
</dbReference>
<reference evidence="2 3" key="1">
    <citation type="submission" date="2023-10" db="EMBL/GenBank/DDBJ databases">
        <title>Noviherbaspirillum sp. CPCC 100848 genome assembly.</title>
        <authorList>
            <person name="Li X.Y."/>
            <person name="Fang X.M."/>
        </authorList>
    </citation>
    <scope>NUCLEOTIDE SEQUENCE [LARGE SCALE GENOMIC DNA]</scope>
    <source>
        <strain evidence="2 3">CPCC 100848</strain>
    </source>
</reference>
<evidence type="ECO:0000313" key="3">
    <source>
        <dbReference type="Proteomes" id="UP001352263"/>
    </source>
</evidence>
<keyword evidence="3" id="KW-1185">Reference proteome</keyword>